<evidence type="ECO:0000313" key="1">
    <source>
        <dbReference type="EMBL" id="KLO07669.1"/>
    </source>
</evidence>
<protein>
    <submittedName>
        <fullName evidence="1">Uncharacterized protein</fullName>
    </submittedName>
</protein>
<proteinExistence type="predicted"/>
<name>A0A0H2R743_9AGAM</name>
<reference evidence="1 2" key="1">
    <citation type="submission" date="2015-04" db="EMBL/GenBank/DDBJ databases">
        <title>Complete genome sequence of Schizopora paradoxa KUC8140, a cosmopolitan wood degrader in East Asia.</title>
        <authorList>
            <consortium name="DOE Joint Genome Institute"/>
            <person name="Min B."/>
            <person name="Park H."/>
            <person name="Jang Y."/>
            <person name="Kim J.-J."/>
            <person name="Kim K.H."/>
            <person name="Pangilinan J."/>
            <person name="Lipzen A."/>
            <person name="Riley R."/>
            <person name="Grigoriev I.V."/>
            <person name="Spatafora J.W."/>
            <person name="Choi I.-G."/>
        </authorList>
    </citation>
    <scope>NUCLEOTIDE SEQUENCE [LARGE SCALE GENOMIC DNA]</scope>
    <source>
        <strain evidence="1 2">KUC8140</strain>
    </source>
</reference>
<sequence length="153" mass="16926">MLDTFSSYKVQRCTGASSSSITDLAGKGRCCSKVLCCTGAYIFLYLGFGGKRTLLQQGSTLHWRLNLPPSRIWREKDVAAARFNAALALHIPPSRFGWEKDVAAARFLVYLYIEARSQHVRTAQFAPCDSATGCRTLLNKCTSHRCAPRSSSE</sequence>
<accession>A0A0H2R743</accession>
<gene>
    <name evidence="1" type="ORF">SCHPADRAFT_909265</name>
</gene>
<keyword evidence="2" id="KW-1185">Reference proteome</keyword>
<dbReference type="Proteomes" id="UP000053477">
    <property type="component" value="Unassembled WGS sequence"/>
</dbReference>
<organism evidence="1 2">
    <name type="scientific">Schizopora paradoxa</name>
    <dbReference type="NCBI Taxonomy" id="27342"/>
    <lineage>
        <taxon>Eukaryota</taxon>
        <taxon>Fungi</taxon>
        <taxon>Dikarya</taxon>
        <taxon>Basidiomycota</taxon>
        <taxon>Agaricomycotina</taxon>
        <taxon>Agaricomycetes</taxon>
        <taxon>Hymenochaetales</taxon>
        <taxon>Schizoporaceae</taxon>
        <taxon>Schizopora</taxon>
    </lineage>
</organism>
<dbReference type="EMBL" id="KQ086126">
    <property type="protein sequence ID" value="KLO07669.1"/>
    <property type="molecule type" value="Genomic_DNA"/>
</dbReference>
<dbReference type="InParanoid" id="A0A0H2R743"/>
<evidence type="ECO:0000313" key="2">
    <source>
        <dbReference type="Proteomes" id="UP000053477"/>
    </source>
</evidence>
<dbReference type="AlphaFoldDB" id="A0A0H2R743"/>